<sequence length="149" mass="16673">MRRTLDSRWAMWRSGLVSKAAGPAISQRSVTEFRLVDLVILSSPASDNTRRCASWNFLGGRRSRGAERADRRGRRRQPRGTGEREPDLRTGRDRSIEPDGVRRRPSVVAGWLAHNSRRTYVRITALPGADEQRTGNPGPPGISLFLIPS</sequence>
<evidence type="ECO:0000256" key="1">
    <source>
        <dbReference type="SAM" id="MobiDB-lite"/>
    </source>
</evidence>
<protein>
    <submittedName>
        <fullName evidence="2">Uncharacterized protein</fullName>
    </submittedName>
</protein>
<dbReference type="Proteomes" id="UP000823388">
    <property type="component" value="Chromosome 6K"/>
</dbReference>
<dbReference type="EMBL" id="CM029047">
    <property type="protein sequence ID" value="KAG2581751.1"/>
    <property type="molecule type" value="Genomic_DNA"/>
</dbReference>
<proteinExistence type="predicted"/>
<evidence type="ECO:0000313" key="3">
    <source>
        <dbReference type="Proteomes" id="UP000823388"/>
    </source>
</evidence>
<feature type="compositionally biased region" description="Basic and acidic residues" evidence="1">
    <location>
        <begin position="81"/>
        <end position="102"/>
    </location>
</feature>
<name>A0A8T0R7Q4_PANVG</name>
<accession>A0A8T0R7Q4</accession>
<keyword evidence="3" id="KW-1185">Reference proteome</keyword>
<dbReference type="AlphaFoldDB" id="A0A8T0R7Q4"/>
<reference evidence="2" key="1">
    <citation type="submission" date="2020-05" db="EMBL/GenBank/DDBJ databases">
        <title>WGS assembly of Panicum virgatum.</title>
        <authorList>
            <person name="Lovell J.T."/>
            <person name="Jenkins J."/>
            <person name="Shu S."/>
            <person name="Juenger T.E."/>
            <person name="Schmutz J."/>
        </authorList>
    </citation>
    <scope>NUCLEOTIDE SEQUENCE</scope>
    <source>
        <strain evidence="2">AP13</strain>
    </source>
</reference>
<evidence type="ECO:0000313" key="2">
    <source>
        <dbReference type="EMBL" id="KAG2581751.1"/>
    </source>
</evidence>
<organism evidence="2 3">
    <name type="scientific">Panicum virgatum</name>
    <name type="common">Blackwell switchgrass</name>
    <dbReference type="NCBI Taxonomy" id="38727"/>
    <lineage>
        <taxon>Eukaryota</taxon>
        <taxon>Viridiplantae</taxon>
        <taxon>Streptophyta</taxon>
        <taxon>Embryophyta</taxon>
        <taxon>Tracheophyta</taxon>
        <taxon>Spermatophyta</taxon>
        <taxon>Magnoliopsida</taxon>
        <taxon>Liliopsida</taxon>
        <taxon>Poales</taxon>
        <taxon>Poaceae</taxon>
        <taxon>PACMAD clade</taxon>
        <taxon>Panicoideae</taxon>
        <taxon>Panicodae</taxon>
        <taxon>Paniceae</taxon>
        <taxon>Panicinae</taxon>
        <taxon>Panicum</taxon>
        <taxon>Panicum sect. Hiantes</taxon>
    </lineage>
</organism>
<comment type="caution">
    <text evidence="2">The sequence shown here is derived from an EMBL/GenBank/DDBJ whole genome shotgun (WGS) entry which is preliminary data.</text>
</comment>
<feature type="region of interest" description="Disordered" evidence="1">
    <location>
        <begin position="63"/>
        <end position="103"/>
    </location>
</feature>
<gene>
    <name evidence="2" type="ORF">PVAP13_6KG063940</name>
</gene>